<sequence length="474" mass="50759">MTKKRLAIFGSIGVLGVFIIATLTFVGYFAISGRALPHTHVGELNVGGMSKAEIEAKLKSNATTITADISGDGVNQVTANLASMGAEINTSKTAQQAVDERRSAFGYLSSIFSSSRIDPVLTFADESTLADFAYSLTEGQNSQAIPTEPKIEAQDGVFSVIPGTDGHGVSVDEIKRVAKALATAQKSLPITVTTTELKALASTEQLEKVADRANQLIDDEVSITVGDDVITADAPTKASWVTFDDDDLQLNKETVTAWVTENTKEAEGEEVVGVRYKNSAGDVIRVATEPVGKRTVSNLDDVVSIIIDGMNAQTPVSASITITEGEKQWEDRLIAPGAEELAYPAAEGEKWIDVNLSNFTVVGYEGAKAVVGPILLVPGATDTPTVTGTFKVWHKMEKQTMRGTNLDGTPYETKDVPWIMYFHGDYAIHGAPWFKTFGYHAGAYGSHGCVNIAVDDAHTLYDWAPMGTVVVSHY</sequence>
<dbReference type="GO" id="GO:0005576">
    <property type="term" value="C:extracellular region"/>
    <property type="evidence" value="ECO:0007669"/>
    <property type="project" value="TreeGrafter"/>
</dbReference>
<keyword evidence="7" id="KW-0812">Transmembrane</keyword>
<keyword evidence="5 6" id="KW-0961">Cell wall biogenesis/degradation</keyword>
<dbReference type="RefSeq" id="WP_168917684.1">
    <property type="nucleotide sequence ID" value="NZ_CP050804.1"/>
</dbReference>
<evidence type="ECO:0000256" key="6">
    <source>
        <dbReference type="PROSITE-ProRule" id="PRU01373"/>
    </source>
</evidence>
<evidence type="ECO:0000256" key="2">
    <source>
        <dbReference type="ARBA" id="ARBA00022679"/>
    </source>
</evidence>
<dbReference type="PANTHER" id="PTHR30582">
    <property type="entry name" value="L,D-TRANSPEPTIDASE"/>
    <property type="match status" value="1"/>
</dbReference>
<dbReference type="PANTHER" id="PTHR30582:SF2">
    <property type="entry name" value="L,D-TRANSPEPTIDASE YCIB-RELATED"/>
    <property type="match status" value="1"/>
</dbReference>
<keyword evidence="3 6" id="KW-0133">Cell shape</keyword>
<dbReference type="GO" id="GO:0018104">
    <property type="term" value="P:peptidoglycan-protein cross-linking"/>
    <property type="evidence" value="ECO:0007669"/>
    <property type="project" value="TreeGrafter"/>
</dbReference>
<dbReference type="GO" id="GO:0016740">
    <property type="term" value="F:transferase activity"/>
    <property type="evidence" value="ECO:0007669"/>
    <property type="project" value="UniProtKB-KW"/>
</dbReference>
<feature type="domain" description="L,D-TPase catalytic" evidence="8">
    <location>
        <begin position="350"/>
        <end position="473"/>
    </location>
</feature>
<reference evidence="9 10" key="1">
    <citation type="submission" date="2020-03" db="EMBL/GenBank/DDBJ databases">
        <title>Complete genome of Arcanobacterium buesumensis sp. nov. strain 2701.</title>
        <authorList>
            <person name="Borowiak M."/>
            <person name="Alssahen M."/>
            <person name="Laemmler C."/>
            <person name="Malorny B."/>
            <person name="Hassan A."/>
            <person name="Prenger-Berninghoff E."/>
            <person name="Ploetz M."/>
            <person name="Abdulmawjood A."/>
        </authorList>
    </citation>
    <scope>NUCLEOTIDE SEQUENCE [LARGE SCALE GENOMIC DNA]</scope>
    <source>
        <strain evidence="9 10">2701</strain>
    </source>
</reference>
<dbReference type="CDD" id="cd16913">
    <property type="entry name" value="YkuD_like"/>
    <property type="match status" value="1"/>
</dbReference>
<dbReference type="AlphaFoldDB" id="A0A6H2EKL8"/>
<evidence type="ECO:0000313" key="9">
    <source>
        <dbReference type="EMBL" id="QJC21744.1"/>
    </source>
</evidence>
<evidence type="ECO:0000256" key="1">
    <source>
        <dbReference type="ARBA" id="ARBA00004752"/>
    </source>
</evidence>
<dbReference type="EMBL" id="CP050804">
    <property type="protein sequence ID" value="QJC21744.1"/>
    <property type="molecule type" value="Genomic_DNA"/>
</dbReference>
<dbReference type="InterPro" id="IPR050979">
    <property type="entry name" value="LD-transpeptidase"/>
</dbReference>
<feature type="transmembrane region" description="Helical" evidence="7">
    <location>
        <begin position="7"/>
        <end position="31"/>
    </location>
</feature>
<evidence type="ECO:0000256" key="5">
    <source>
        <dbReference type="ARBA" id="ARBA00023316"/>
    </source>
</evidence>
<feature type="active site" description="Proton donor/acceptor" evidence="6">
    <location>
        <position position="429"/>
    </location>
</feature>
<keyword evidence="7" id="KW-1133">Transmembrane helix</keyword>
<dbReference type="Pfam" id="PF03734">
    <property type="entry name" value="YkuD"/>
    <property type="match status" value="1"/>
</dbReference>
<gene>
    <name evidence="9" type="ORF">HC352_03975</name>
</gene>
<protein>
    <submittedName>
        <fullName evidence="9">L,D-transpeptidase</fullName>
    </submittedName>
</protein>
<evidence type="ECO:0000313" key="10">
    <source>
        <dbReference type="Proteomes" id="UP000502298"/>
    </source>
</evidence>
<dbReference type="InterPro" id="IPR038063">
    <property type="entry name" value="Transpep_catalytic_dom"/>
</dbReference>
<proteinExistence type="predicted"/>
<dbReference type="Gene3D" id="2.40.440.10">
    <property type="entry name" value="L,D-transpeptidase catalytic domain-like"/>
    <property type="match status" value="1"/>
</dbReference>
<name>A0A6H2EKL8_9ACTO</name>
<evidence type="ECO:0000256" key="7">
    <source>
        <dbReference type="SAM" id="Phobius"/>
    </source>
</evidence>
<dbReference type="Proteomes" id="UP000502298">
    <property type="component" value="Chromosome"/>
</dbReference>
<dbReference type="InterPro" id="IPR038054">
    <property type="entry name" value="LD_TPept-like_central_sf"/>
</dbReference>
<dbReference type="GO" id="GO:0071972">
    <property type="term" value="F:peptidoglycan L,D-transpeptidase activity"/>
    <property type="evidence" value="ECO:0007669"/>
    <property type="project" value="TreeGrafter"/>
</dbReference>
<dbReference type="GO" id="GO:0008360">
    <property type="term" value="P:regulation of cell shape"/>
    <property type="evidence" value="ECO:0007669"/>
    <property type="project" value="UniProtKB-UniRule"/>
</dbReference>
<keyword evidence="2" id="KW-0808">Transferase</keyword>
<dbReference type="Gene3D" id="3.10.20.800">
    <property type="match status" value="1"/>
</dbReference>
<feature type="active site" description="Nucleophile" evidence="6">
    <location>
        <position position="449"/>
    </location>
</feature>
<evidence type="ECO:0000256" key="4">
    <source>
        <dbReference type="ARBA" id="ARBA00022984"/>
    </source>
</evidence>
<evidence type="ECO:0000259" key="8">
    <source>
        <dbReference type="PROSITE" id="PS52029"/>
    </source>
</evidence>
<keyword evidence="7" id="KW-0472">Membrane</keyword>
<dbReference type="InterPro" id="IPR005490">
    <property type="entry name" value="LD_TPept_cat_dom"/>
</dbReference>
<dbReference type="SUPFAM" id="SSF141523">
    <property type="entry name" value="L,D-transpeptidase catalytic domain-like"/>
    <property type="match status" value="1"/>
</dbReference>
<keyword evidence="10" id="KW-1185">Reference proteome</keyword>
<dbReference type="SUPFAM" id="SSF143985">
    <property type="entry name" value="L,D-transpeptidase pre-catalytic domain-like"/>
    <property type="match status" value="1"/>
</dbReference>
<dbReference type="GO" id="GO:0071555">
    <property type="term" value="P:cell wall organization"/>
    <property type="evidence" value="ECO:0007669"/>
    <property type="project" value="UniProtKB-UniRule"/>
</dbReference>
<comment type="pathway">
    <text evidence="1 6">Cell wall biogenesis; peptidoglycan biosynthesis.</text>
</comment>
<organism evidence="9 10">
    <name type="scientific">Arcanobacterium buesumense</name>
    <dbReference type="NCBI Taxonomy" id="2722751"/>
    <lineage>
        <taxon>Bacteria</taxon>
        <taxon>Bacillati</taxon>
        <taxon>Actinomycetota</taxon>
        <taxon>Actinomycetes</taxon>
        <taxon>Actinomycetales</taxon>
        <taxon>Actinomycetaceae</taxon>
        <taxon>Arcanobacterium</taxon>
    </lineage>
</organism>
<evidence type="ECO:0000256" key="3">
    <source>
        <dbReference type="ARBA" id="ARBA00022960"/>
    </source>
</evidence>
<keyword evidence="4 6" id="KW-0573">Peptidoglycan synthesis</keyword>
<dbReference type="KEGG" id="arca:HC352_03975"/>
<accession>A0A6H2EKL8</accession>
<dbReference type="UniPathway" id="UPA00219"/>
<dbReference type="PROSITE" id="PS52029">
    <property type="entry name" value="LD_TPASE"/>
    <property type="match status" value="1"/>
</dbReference>